<dbReference type="PROSITE" id="PS00236">
    <property type="entry name" value="NEUROTR_ION_CHANNEL"/>
    <property type="match status" value="1"/>
</dbReference>
<dbReference type="InterPro" id="IPR006201">
    <property type="entry name" value="Neur_channel"/>
</dbReference>
<evidence type="ECO:0000256" key="7">
    <source>
        <dbReference type="ARBA" id="ARBA00022989"/>
    </source>
</evidence>
<evidence type="ECO:0000256" key="11">
    <source>
        <dbReference type="RuleBase" id="RU000687"/>
    </source>
</evidence>
<dbReference type="InterPro" id="IPR038050">
    <property type="entry name" value="Neuro_actylchol_rec"/>
</dbReference>
<dbReference type="NCBIfam" id="TIGR00860">
    <property type="entry name" value="LIC"/>
    <property type="match status" value="1"/>
</dbReference>
<dbReference type="Proteomes" id="UP000275846">
    <property type="component" value="Unassembled WGS sequence"/>
</dbReference>
<evidence type="ECO:0000256" key="4">
    <source>
        <dbReference type="ARBA" id="ARBA00022475"/>
    </source>
</evidence>
<keyword evidence="5 11" id="KW-0812">Transmembrane</keyword>
<evidence type="ECO:0000259" key="13">
    <source>
        <dbReference type="Pfam" id="PF02932"/>
    </source>
</evidence>
<dbReference type="STRING" id="70667.A0A183SPC0"/>
<dbReference type="InterPro" id="IPR006202">
    <property type="entry name" value="Neur_chan_lig-bd"/>
</dbReference>
<keyword evidence="15" id="KW-1185">Reference proteome</keyword>
<proteinExistence type="inferred from homology"/>
<dbReference type="Pfam" id="PF02931">
    <property type="entry name" value="Neur_chan_LBD"/>
    <property type="match status" value="1"/>
</dbReference>
<organism evidence="16">
    <name type="scientific">Schistocephalus solidus</name>
    <name type="common">Tapeworm</name>
    <dbReference type="NCBI Taxonomy" id="70667"/>
    <lineage>
        <taxon>Eukaryota</taxon>
        <taxon>Metazoa</taxon>
        <taxon>Spiralia</taxon>
        <taxon>Lophotrochozoa</taxon>
        <taxon>Platyhelminthes</taxon>
        <taxon>Cestoda</taxon>
        <taxon>Eucestoda</taxon>
        <taxon>Diphyllobothriidea</taxon>
        <taxon>Diphyllobothriidae</taxon>
        <taxon>Schistocephalus</taxon>
    </lineage>
</organism>
<dbReference type="OrthoDB" id="407674at2759"/>
<dbReference type="PRINTS" id="PR00252">
    <property type="entry name" value="NRIONCHANNEL"/>
</dbReference>
<reference evidence="14 15" key="2">
    <citation type="submission" date="2018-11" db="EMBL/GenBank/DDBJ databases">
        <authorList>
            <consortium name="Pathogen Informatics"/>
        </authorList>
    </citation>
    <scope>NUCLEOTIDE SEQUENCE [LARGE SCALE GENOMIC DNA]</scope>
    <source>
        <strain evidence="14 15">NST_G2</strain>
    </source>
</reference>
<reference evidence="16" key="1">
    <citation type="submission" date="2016-06" db="UniProtKB">
        <authorList>
            <consortium name="WormBaseParasite"/>
        </authorList>
    </citation>
    <scope>IDENTIFICATION</scope>
</reference>
<dbReference type="GO" id="GO:0005886">
    <property type="term" value="C:plasma membrane"/>
    <property type="evidence" value="ECO:0007669"/>
    <property type="project" value="UniProtKB-SubCell"/>
</dbReference>
<comment type="subcellular location">
    <subcellularLocation>
        <location evidence="2">Cell membrane</location>
    </subcellularLocation>
    <subcellularLocation>
        <location evidence="1">Membrane</location>
        <topology evidence="1">Multi-pass membrane protein</topology>
    </subcellularLocation>
</comment>
<evidence type="ECO:0000256" key="10">
    <source>
        <dbReference type="ARBA" id="ARBA00023303"/>
    </source>
</evidence>
<keyword evidence="6 11" id="KW-0732">Signal</keyword>
<keyword evidence="4" id="KW-1003">Cell membrane</keyword>
<sequence>MPHLRRLVLHSLVLLLTCYLKSFVGAEATNGFGIYPLEVKPQGPKANLDPSATDKRDDSTGSYYDGGVGKLLFKSPTASTLRDRLVGMLFSNYKTHERPTELLDMATVVEVNMKVLAIFSVDVRTMDYYIDALLRQTWTDPRLAWDTSKEFENFTQALVSPTLKESLWLPDLFFRNGKDGYLHKMTLPNYLLRVYPNGNVLYSQKITMRFSCQMDLQTFPMDTQHCHMNIGSYGYTLNELKFAWRPENPVELPDKLQISEFNTPSNFTTIDCTAMSSTSTGNYTCLMAKFALKRQLGSYLVTTYIPNILIIMVSWLSFYVSVDAAPARVPLGLLSLLGLLTQASSVTANLPRVSYIKAIDLWLIFSIIFVISVLVEYAIAITLLRRKRRENWRNDVESIVKEELARWCAACQQTQLANMQLKSGAVGHELSQQFAFYNDLDLFLTRTVIEESQKKSRKTKIPEATESEIDAYSRFLFPTCYIMYNVFYWLYYLVIVKQGEETES</sequence>
<evidence type="ECO:0000313" key="14">
    <source>
        <dbReference type="EMBL" id="VDL92453.1"/>
    </source>
</evidence>
<evidence type="ECO:0000256" key="5">
    <source>
        <dbReference type="ARBA" id="ARBA00022692"/>
    </source>
</evidence>
<dbReference type="PRINTS" id="PR00253">
    <property type="entry name" value="GABAARECEPTR"/>
</dbReference>
<evidence type="ECO:0000313" key="16">
    <source>
        <dbReference type="WBParaSite" id="SSLN_0000626301-mRNA-1"/>
    </source>
</evidence>
<keyword evidence="8 11" id="KW-0406">Ion transport</keyword>
<dbReference type="GO" id="GO:0005230">
    <property type="term" value="F:extracellular ligand-gated monoatomic ion channel activity"/>
    <property type="evidence" value="ECO:0007669"/>
    <property type="project" value="InterPro"/>
</dbReference>
<feature type="transmembrane region" description="Helical" evidence="11">
    <location>
        <begin position="475"/>
        <end position="495"/>
    </location>
</feature>
<feature type="transmembrane region" description="Helical" evidence="11">
    <location>
        <begin position="331"/>
        <end position="350"/>
    </location>
</feature>
<evidence type="ECO:0000256" key="8">
    <source>
        <dbReference type="ARBA" id="ARBA00023065"/>
    </source>
</evidence>
<name>A0A183SPC0_SCHSO</name>
<dbReference type="Gene3D" id="1.20.58.390">
    <property type="entry name" value="Neurotransmitter-gated ion-channel transmembrane domain"/>
    <property type="match status" value="1"/>
</dbReference>
<dbReference type="PANTHER" id="PTHR18945">
    <property type="entry name" value="NEUROTRANSMITTER GATED ION CHANNEL"/>
    <property type="match status" value="1"/>
</dbReference>
<evidence type="ECO:0000313" key="15">
    <source>
        <dbReference type="Proteomes" id="UP000275846"/>
    </source>
</evidence>
<feature type="signal peptide" evidence="11">
    <location>
        <begin position="1"/>
        <end position="28"/>
    </location>
</feature>
<dbReference type="SUPFAM" id="SSF90112">
    <property type="entry name" value="Neurotransmitter-gated ion-channel transmembrane pore"/>
    <property type="match status" value="1"/>
</dbReference>
<feature type="domain" description="Neurotransmitter-gated ion-channel ligand-binding" evidence="12">
    <location>
        <begin position="83"/>
        <end position="295"/>
    </location>
</feature>
<dbReference type="CDD" id="cd19049">
    <property type="entry name" value="LGIC_TM_anion"/>
    <property type="match status" value="1"/>
</dbReference>
<comment type="similarity">
    <text evidence="11">Belongs to the ligand-gated ion channel (TC 1.A.9) family.</text>
</comment>
<dbReference type="InterPro" id="IPR006029">
    <property type="entry name" value="Neurotrans-gated_channel_TM"/>
</dbReference>
<feature type="transmembrane region" description="Helical" evidence="11">
    <location>
        <begin position="362"/>
        <end position="384"/>
    </location>
</feature>
<dbReference type="AlphaFoldDB" id="A0A183SPC0"/>
<evidence type="ECO:0000256" key="1">
    <source>
        <dbReference type="ARBA" id="ARBA00004141"/>
    </source>
</evidence>
<feature type="chain" id="PRO_5043073824" evidence="11">
    <location>
        <begin position="29"/>
        <end position="504"/>
    </location>
</feature>
<dbReference type="Pfam" id="PF02932">
    <property type="entry name" value="Neur_chan_memb"/>
    <property type="match status" value="1"/>
</dbReference>
<keyword evidence="3 11" id="KW-0813">Transport</keyword>
<dbReference type="CDD" id="cd18987">
    <property type="entry name" value="LGIC_ECD_anion"/>
    <property type="match status" value="1"/>
</dbReference>
<keyword evidence="9 11" id="KW-0472">Membrane</keyword>
<dbReference type="InterPro" id="IPR036734">
    <property type="entry name" value="Neur_chan_lig-bd_sf"/>
</dbReference>
<dbReference type="InterPro" id="IPR036719">
    <property type="entry name" value="Neuro-gated_channel_TM_sf"/>
</dbReference>
<dbReference type="EMBL" id="UYSU01033528">
    <property type="protein sequence ID" value="VDL92453.1"/>
    <property type="molecule type" value="Genomic_DNA"/>
</dbReference>
<feature type="domain" description="Neurotransmitter-gated ion-channel transmembrane" evidence="13">
    <location>
        <begin position="303"/>
        <end position="418"/>
    </location>
</feature>
<evidence type="ECO:0000256" key="2">
    <source>
        <dbReference type="ARBA" id="ARBA00004236"/>
    </source>
</evidence>
<dbReference type="WBParaSite" id="SSLN_0000626301-mRNA-1">
    <property type="protein sequence ID" value="SSLN_0000626301-mRNA-1"/>
    <property type="gene ID" value="SSLN_0000626301"/>
</dbReference>
<keyword evidence="10 11" id="KW-0407">Ion channel</keyword>
<evidence type="ECO:0000256" key="6">
    <source>
        <dbReference type="ARBA" id="ARBA00022729"/>
    </source>
</evidence>
<dbReference type="Gene3D" id="2.70.170.10">
    <property type="entry name" value="Neurotransmitter-gated ion-channel ligand-binding domain"/>
    <property type="match status" value="1"/>
</dbReference>
<evidence type="ECO:0000256" key="3">
    <source>
        <dbReference type="ARBA" id="ARBA00022448"/>
    </source>
</evidence>
<gene>
    <name evidence="14" type="ORF">SSLN_LOCUS6068</name>
</gene>
<dbReference type="GO" id="GO:0004888">
    <property type="term" value="F:transmembrane signaling receptor activity"/>
    <property type="evidence" value="ECO:0007669"/>
    <property type="project" value="InterPro"/>
</dbReference>
<protein>
    <submittedName>
        <fullName evidence="16">Glycine receptor subunit alpha-2</fullName>
    </submittedName>
</protein>
<evidence type="ECO:0000256" key="9">
    <source>
        <dbReference type="ARBA" id="ARBA00023136"/>
    </source>
</evidence>
<dbReference type="InterPro" id="IPR006028">
    <property type="entry name" value="GABAA/Glycine_rcpt"/>
</dbReference>
<dbReference type="InterPro" id="IPR018000">
    <property type="entry name" value="Neurotransmitter_ion_chnl_CS"/>
</dbReference>
<dbReference type="SUPFAM" id="SSF63712">
    <property type="entry name" value="Nicotinic receptor ligand binding domain-like"/>
    <property type="match status" value="1"/>
</dbReference>
<evidence type="ECO:0000259" key="12">
    <source>
        <dbReference type="Pfam" id="PF02931"/>
    </source>
</evidence>
<keyword evidence="7 11" id="KW-1133">Transmembrane helix</keyword>
<feature type="transmembrane region" description="Helical" evidence="11">
    <location>
        <begin position="296"/>
        <end position="319"/>
    </location>
</feature>
<accession>A0A183SPC0</accession>